<proteinExistence type="predicted"/>
<protein>
    <submittedName>
        <fullName evidence="3 4">Uncharacterized protein LOC111132079</fullName>
    </submittedName>
</protein>
<dbReference type="RefSeq" id="XP_022335441.1">
    <property type="nucleotide sequence ID" value="XM_022479733.1"/>
</dbReference>
<dbReference type="KEGG" id="cvn:111132079"/>
<dbReference type="GeneID" id="111132079"/>
<evidence type="ECO:0000313" key="3">
    <source>
        <dbReference type="RefSeq" id="XP_022335439.1"/>
    </source>
</evidence>
<evidence type="ECO:0000256" key="1">
    <source>
        <dbReference type="SAM" id="MobiDB-lite"/>
    </source>
</evidence>
<evidence type="ECO:0000313" key="6">
    <source>
        <dbReference type="RefSeq" id="XP_022335442.1"/>
    </source>
</evidence>
<feature type="compositionally biased region" description="Polar residues" evidence="1">
    <location>
        <begin position="59"/>
        <end position="75"/>
    </location>
</feature>
<reference evidence="3 4" key="1">
    <citation type="submission" date="2025-04" db="UniProtKB">
        <authorList>
            <consortium name="RefSeq"/>
        </authorList>
    </citation>
    <scope>IDENTIFICATION</scope>
    <source>
        <tissue evidence="3 4">Whole sample</tissue>
    </source>
</reference>
<feature type="compositionally biased region" description="Basic residues" evidence="1">
    <location>
        <begin position="1"/>
        <end position="13"/>
    </location>
</feature>
<dbReference type="Proteomes" id="UP000694844">
    <property type="component" value="Chromosome 5"/>
</dbReference>
<feature type="region of interest" description="Disordered" evidence="1">
    <location>
        <begin position="1"/>
        <end position="143"/>
    </location>
</feature>
<dbReference type="AlphaFoldDB" id="A0A8B8E7L7"/>
<sequence length="264" mass="29475">MASKRNLQKQVKKRNLDVSDFHSDEEDDFCDMNRRGSNVSLSRVRSCPQLLDEQEGRQTKQSFENVVDDNLSTPFIQDCRSPRSPMVAAQGFQFEPPLGVPPPGSVTPTPPSSPGSQRSYLSQKGTPSTPVQNSSPITTPKIRRGSYSWRANISRGSSAESLENGREVFNVKIDLHSPLICENLQKHDRLSMNPQLKPDKEESKYYEALQDGLVCDPSQHAKSISPQGQGEGELQSKCEMWLQTLNISQGDKIKSRSHIQLPPI</sequence>
<evidence type="ECO:0000313" key="5">
    <source>
        <dbReference type="RefSeq" id="XP_022335441.1"/>
    </source>
</evidence>
<dbReference type="OrthoDB" id="6102198at2759"/>
<feature type="compositionally biased region" description="Pro residues" evidence="1">
    <location>
        <begin position="98"/>
        <end position="113"/>
    </location>
</feature>
<gene>
    <name evidence="3 4 5 6" type="primary">LOC111132079</name>
</gene>
<evidence type="ECO:0000313" key="4">
    <source>
        <dbReference type="RefSeq" id="XP_022335440.1"/>
    </source>
</evidence>
<organism evidence="2 5">
    <name type="scientific">Crassostrea virginica</name>
    <name type="common">Eastern oyster</name>
    <dbReference type="NCBI Taxonomy" id="6565"/>
    <lineage>
        <taxon>Eukaryota</taxon>
        <taxon>Metazoa</taxon>
        <taxon>Spiralia</taxon>
        <taxon>Lophotrochozoa</taxon>
        <taxon>Mollusca</taxon>
        <taxon>Bivalvia</taxon>
        <taxon>Autobranchia</taxon>
        <taxon>Pteriomorphia</taxon>
        <taxon>Ostreida</taxon>
        <taxon>Ostreoidea</taxon>
        <taxon>Ostreidae</taxon>
        <taxon>Crassostrea</taxon>
    </lineage>
</organism>
<name>A0A8B8E7L7_CRAVI</name>
<feature type="compositionally biased region" description="Polar residues" evidence="1">
    <location>
        <begin position="117"/>
        <end position="138"/>
    </location>
</feature>
<dbReference type="RefSeq" id="XP_022335440.1">
    <property type="nucleotide sequence ID" value="XM_022479732.1"/>
</dbReference>
<keyword evidence="2" id="KW-1185">Reference proteome</keyword>
<dbReference type="RefSeq" id="XP_022335439.1">
    <property type="nucleotide sequence ID" value="XM_022479731.1"/>
</dbReference>
<evidence type="ECO:0000313" key="2">
    <source>
        <dbReference type="Proteomes" id="UP000694844"/>
    </source>
</evidence>
<dbReference type="RefSeq" id="XP_022335442.1">
    <property type="nucleotide sequence ID" value="XM_022479734.1"/>
</dbReference>
<accession>A0A8B8E7L7</accession>